<dbReference type="Pfam" id="PF14087">
    <property type="entry name" value="DUF4267"/>
    <property type="match status" value="1"/>
</dbReference>
<dbReference type="InterPro" id="IPR025363">
    <property type="entry name" value="DUF4267"/>
</dbReference>
<accession>A0ABQ8GE35</accession>
<feature type="transmembrane region" description="Helical" evidence="1">
    <location>
        <begin position="35"/>
        <end position="55"/>
    </location>
</feature>
<keyword evidence="1" id="KW-0472">Membrane</keyword>
<keyword evidence="1" id="KW-1133">Transmembrane helix</keyword>
<keyword evidence="3" id="KW-1185">Reference proteome</keyword>
<feature type="transmembrane region" description="Helical" evidence="1">
    <location>
        <begin position="90"/>
        <end position="114"/>
    </location>
</feature>
<feature type="transmembrane region" description="Helical" evidence="1">
    <location>
        <begin position="7"/>
        <end position="29"/>
    </location>
</feature>
<proteinExistence type="predicted"/>
<evidence type="ECO:0008006" key="4">
    <source>
        <dbReference type="Google" id="ProtNLM"/>
    </source>
</evidence>
<evidence type="ECO:0000256" key="1">
    <source>
        <dbReference type="SAM" id="Phobius"/>
    </source>
</evidence>
<reference evidence="2 3" key="1">
    <citation type="journal article" date="2021" name="Nat. Commun.">
        <title>Genetic determinants of endophytism in the Arabidopsis root mycobiome.</title>
        <authorList>
            <person name="Mesny F."/>
            <person name="Miyauchi S."/>
            <person name="Thiergart T."/>
            <person name="Pickel B."/>
            <person name="Atanasova L."/>
            <person name="Karlsson M."/>
            <person name="Huettel B."/>
            <person name="Barry K.W."/>
            <person name="Haridas S."/>
            <person name="Chen C."/>
            <person name="Bauer D."/>
            <person name="Andreopoulos W."/>
            <person name="Pangilinan J."/>
            <person name="LaButti K."/>
            <person name="Riley R."/>
            <person name="Lipzen A."/>
            <person name="Clum A."/>
            <person name="Drula E."/>
            <person name="Henrissat B."/>
            <person name="Kohler A."/>
            <person name="Grigoriev I.V."/>
            <person name="Martin F.M."/>
            <person name="Hacquard S."/>
        </authorList>
    </citation>
    <scope>NUCLEOTIDE SEQUENCE [LARGE SCALE GENOMIC DNA]</scope>
    <source>
        <strain evidence="2 3">MPI-SDFR-AT-0080</strain>
    </source>
</reference>
<evidence type="ECO:0000313" key="3">
    <source>
        <dbReference type="Proteomes" id="UP000774617"/>
    </source>
</evidence>
<organism evidence="2 3">
    <name type="scientific">Macrophomina phaseolina</name>
    <dbReference type="NCBI Taxonomy" id="35725"/>
    <lineage>
        <taxon>Eukaryota</taxon>
        <taxon>Fungi</taxon>
        <taxon>Dikarya</taxon>
        <taxon>Ascomycota</taxon>
        <taxon>Pezizomycotina</taxon>
        <taxon>Dothideomycetes</taxon>
        <taxon>Dothideomycetes incertae sedis</taxon>
        <taxon>Botryosphaeriales</taxon>
        <taxon>Botryosphaeriaceae</taxon>
        <taxon>Macrophomina</taxon>
    </lineage>
</organism>
<dbReference type="EMBL" id="JAGTJR010000010">
    <property type="protein sequence ID" value="KAH7053201.1"/>
    <property type="molecule type" value="Genomic_DNA"/>
</dbReference>
<name>A0ABQ8GE35_9PEZI</name>
<feature type="transmembrane region" description="Helical" evidence="1">
    <location>
        <begin position="134"/>
        <end position="151"/>
    </location>
</feature>
<evidence type="ECO:0000313" key="2">
    <source>
        <dbReference type="EMBL" id="KAH7053201.1"/>
    </source>
</evidence>
<gene>
    <name evidence="2" type="ORF">B0J12DRAFT_571141</name>
</gene>
<keyword evidence="1" id="KW-0812">Transmembrane</keyword>
<dbReference type="Proteomes" id="UP000774617">
    <property type="component" value="Unassembled WGS sequence"/>
</dbReference>
<sequence>MSASPSPLIVLGGNLVGTAVFGAILNALFGPKRALTIGAGIFGTIFIGFGINAILRPEHALSFFEWDYPAEPASRELLDRVMIIYGARDMFMGVAIYAAALFGSRKALGAILIAAGATAGVDGLVCKMSEGGEWAHWGYAPMLTAVGVLLMR</sequence>
<protein>
    <recommendedName>
        <fullName evidence="4">Integral membrane protein</fullName>
    </recommendedName>
</protein>
<comment type="caution">
    <text evidence="2">The sequence shown here is derived from an EMBL/GenBank/DDBJ whole genome shotgun (WGS) entry which is preliminary data.</text>
</comment>